<organism evidence="5">
    <name type="scientific">Inoviridae sp. ctTUL13</name>
    <dbReference type="NCBI Taxonomy" id="2825782"/>
    <lineage>
        <taxon>Viruses</taxon>
        <taxon>Monodnaviria</taxon>
        <taxon>Loebvirae</taxon>
        <taxon>Hofneiviricota</taxon>
        <taxon>Faserviricetes</taxon>
        <taxon>Tubulavirales</taxon>
        <taxon>Inoviridae</taxon>
    </lineage>
</organism>
<name>A0A8S5UQ30_9VIRU</name>
<evidence type="ECO:0000256" key="2">
    <source>
        <dbReference type="ARBA" id="ARBA00022729"/>
    </source>
</evidence>
<comment type="subcellular location">
    <subcellularLocation>
        <location evidence="1">Membrane</location>
    </subcellularLocation>
</comment>
<sequence length="387" mass="44147">MLKTLKMILTLALLCSVRIKAELIKTDLFDFANLTSIANNVDILISNDIDPYEFTFFYNDEQRNSISLGLFKKMLEVKGLYLFESNGFYYVDAKPEASEGVPGNEELRYIRLKSNVKDEVSFLLQTYDKNATYIKSDNAVSFLANDKIYNEVVKYLELFDRPLDQVKFKLVISETNLKDIKDKGTDIKSILGISRPDFKFYINLITAPYSNDTNILSERSDNYYGILSFLENNGITKIVSSPFLTAKNHTEVYFSSVENIPYLVQNSQTSSTQTTTQNSYEYKDVGLKIWITPVIIGDRVDFDLHLIVEDILSSNSLTPTTSKKELKSSYTLRRGDTLVLSGINKNTSVSRRNGIPFLKDIFLLKYLFSIEQEQELSSVVTLSIQVL</sequence>
<dbReference type="PANTHER" id="PTHR30332:SF24">
    <property type="entry name" value="SECRETIN GSPD-RELATED"/>
    <property type="match status" value="1"/>
</dbReference>
<dbReference type="EMBL" id="BK016119">
    <property type="protein sequence ID" value="DAF96581.1"/>
    <property type="molecule type" value="Genomic_DNA"/>
</dbReference>
<evidence type="ECO:0000259" key="4">
    <source>
        <dbReference type="Pfam" id="PF00263"/>
    </source>
</evidence>
<reference evidence="5" key="1">
    <citation type="journal article" date="2021" name="Proc. Natl. Acad. Sci. U.S.A.">
        <title>A Catalog of Tens of Thousands of Viruses from Human Metagenomes Reveals Hidden Associations with Chronic Diseases.</title>
        <authorList>
            <person name="Tisza M.J."/>
            <person name="Buck C.B."/>
        </authorList>
    </citation>
    <scope>NUCLEOTIDE SEQUENCE</scope>
    <source>
        <strain evidence="5">CtTUL13</strain>
    </source>
</reference>
<keyword evidence="3" id="KW-0472">Membrane</keyword>
<dbReference type="InterPro" id="IPR050810">
    <property type="entry name" value="Bact_Secretion_Sys_Channel"/>
</dbReference>
<dbReference type="InterPro" id="IPR004846">
    <property type="entry name" value="T2SS/T3SS_dom"/>
</dbReference>
<evidence type="ECO:0000313" key="5">
    <source>
        <dbReference type="EMBL" id="DAF96581.1"/>
    </source>
</evidence>
<dbReference type="PANTHER" id="PTHR30332">
    <property type="entry name" value="PROBABLE GENERAL SECRETION PATHWAY PROTEIN D"/>
    <property type="match status" value="1"/>
</dbReference>
<feature type="domain" description="Type II/III secretion system secretin-like" evidence="4">
    <location>
        <begin position="230"/>
        <end position="380"/>
    </location>
</feature>
<evidence type="ECO:0000256" key="1">
    <source>
        <dbReference type="ARBA" id="ARBA00004370"/>
    </source>
</evidence>
<evidence type="ECO:0000256" key="3">
    <source>
        <dbReference type="ARBA" id="ARBA00023136"/>
    </source>
</evidence>
<keyword evidence="2" id="KW-0732">Signal</keyword>
<proteinExistence type="predicted"/>
<accession>A0A8S5UQ30</accession>
<dbReference type="GO" id="GO:0009306">
    <property type="term" value="P:protein secretion"/>
    <property type="evidence" value="ECO:0007669"/>
    <property type="project" value="InterPro"/>
</dbReference>
<dbReference type="GO" id="GO:0016020">
    <property type="term" value="C:membrane"/>
    <property type="evidence" value="ECO:0007669"/>
    <property type="project" value="UniProtKB-SubCell"/>
</dbReference>
<dbReference type="Pfam" id="PF00263">
    <property type="entry name" value="Secretin"/>
    <property type="match status" value="1"/>
</dbReference>
<protein>
    <submittedName>
        <fullName evidence="5">Type II secretion system protein</fullName>
    </submittedName>
</protein>